<organism evidence="8">
    <name type="scientific">uncultured Thiotrichaceae bacterium</name>
    <dbReference type="NCBI Taxonomy" id="298394"/>
    <lineage>
        <taxon>Bacteria</taxon>
        <taxon>Pseudomonadati</taxon>
        <taxon>Pseudomonadota</taxon>
        <taxon>Gammaproteobacteria</taxon>
        <taxon>Thiotrichales</taxon>
        <taxon>Thiotrichaceae</taxon>
        <taxon>environmental samples</taxon>
    </lineage>
</organism>
<reference evidence="8" key="1">
    <citation type="submission" date="2020-01" db="EMBL/GenBank/DDBJ databases">
        <authorList>
            <person name="Meier V. D."/>
            <person name="Meier V D."/>
        </authorList>
    </citation>
    <scope>NUCLEOTIDE SEQUENCE</scope>
    <source>
        <strain evidence="8">HLG_WM_MAG_08</strain>
    </source>
</reference>
<protein>
    <submittedName>
        <fullName evidence="8">Coenzyme A pyrophosphatase</fullName>
    </submittedName>
</protein>
<dbReference type="PANTHER" id="PTHR12992">
    <property type="entry name" value="NUDIX HYDROLASE"/>
    <property type="match status" value="1"/>
</dbReference>
<dbReference type="CDD" id="cd03426">
    <property type="entry name" value="NUDIX_CoAse_Nudt7"/>
    <property type="match status" value="1"/>
</dbReference>
<dbReference type="Gene3D" id="3.90.79.10">
    <property type="entry name" value="Nucleoside Triphosphate Pyrophosphohydrolase"/>
    <property type="match status" value="1"/>
</dbReference>
<dbReference type="PANTHER" id="PTHR12992:SF11">
    <property type="entry name" value="MITOCHONDRIAL COENZYME A DIPHOSPHATASE NUDT8"/>
    <property type="match status" value="1"/>
</dbReference>
<evidence type="ECO:0000256" key="3">
    <source>
        <dbReference type="ARBA" id="ARBA00022723"/>
    </source>
</evidence>
<dbReference type="InterPro" id="IPR045121">
    <property type="entry name" value="CoAse"/>
</dbReference>
<dbReference type="GO" id="GO:0046872">
    <property type="term" value="F:metal ion binding"/>
    <property type="evidence" value="ECO:0007669"/>
    <property type="project" value="UniProtKB-KW"/>
</dbReference>
<dbReference type="InterPro" id="IPR015797">
    <property type="entry name" value="NUDIX_hydrolase-like_dom_sf"/>
</dbReference>
<accession>A0A6S6SRV9</accession>
<keyword evidence="3" id="KW-0479">Metal-binding</keyword>
<feature type="domain" description="Nudix hydrolase" evidence="7">
    <location>
        <begin position="35"/>
        <end position="168"/>
    </location>
</feature>
<sequence length="202" mass="22989">MQNLDQLSEHDIAKRLDCRGELTHDIPLVQPVCDYKQAGVLIPFIRVEDSWHLLYIRRATTERDRHSGQVAFAGGKYEEYDQDMQATALREAHEEIGVVPDDVTVLGQLGHHHSVSNFRITPIVGHIPWPYSLTLQTDEVGRAFSIPLQWLANPANHEIRYRTLAQQKQKAAIAYFNEYDGELLWGATARITLSLISLLKAH</sequence>
<evidence type="ECO:0000256" key="5">
    <source>
        <dbReference type="ARBA" id="ARBA00022842"/>
    </source>
</evidence>
<dbReference type="PROSITE" id="PS51462">
    <property type="entry name" value="NUDIX"/>
    <property type="match status" value="1"/>
</dbReference>
<evidence type="ECO:0000313" key="8">
    <source>
        <dbReference type="EMBL" id="CAA6808441.1"/>
    </source>
</evidence>
<keyword evidence="5" id="KW-0460">Magnesium</keyword>
<proteinExistence type="predicted"/>
<dbReference type="Pfam" id="PF00293">
    <property type="entry name" value="NUDIX"/>
    <property type="match status" value="1"/>
</dbReference>
<evidence type="ECO:0000259" key="7">
    <source>
        <dbReference type="PROSITE" id="PS51462"/>
    </source>
</evidence>
<name>A0A6S6SRV9_9GAMM</name>
<dbReference type="GO" id="GO:0010945">
    <property type="term" value="F:coenzyme A diphosphatase activity"/>
    <property type="evidence" value="ECO:0007669"/>
    <property type="project" value="InterPro"/>
</dbReference>
<evidence type="ECO:0000256" key="6">
    <source>
        <dbReference type="ARBA" id="ARBA00023211"/>
    </source>
</evidence>
<keyword evidence="6" id="KW-0464">Manganese</keyword>
<evidence type="ECO:0000256" key="2">
    <source>
        <dbReference type="ARBA" id="ARBA00001946"/>
    </source>
</evidence>
<keyword evidence="4" id="KW-0378">Hydrolase</keyword>
<comment type="cofactor">
    <cofactor evidence="1">
        <name>Mn(2+)</name>
        <dbReference type="ChEBI" id="CHEBI:29035"/>
    </cofactor>
</comment>
<gene>
    <name evidence="8" type="ORF">HELGO_WM34284</name>
</gene>
<evidence type="ECO:0000256" key="4">
    <source>
        <dbReference type="ARBA" id="ARBA00022801"/>
    </source>
</evidence>
<dbReference type="AlphaFoldDB" id="A0A6S6SRV9"/>
<dbReference type="SUPFAM" id="SSF55811">
    <property type="entry name" value="Nudix"/>
    <property type="match status" value="1"/>
</dbReference>
<dbReference type="EMBL" id="CACVAV010000129">
    <property type="protein sequence ID" value="CAA6808441.1"/>
    <property type="molecule type" value="Genomic_DNA"/>
</dbReference>
<evidence type="ECO:0000256" key="1">
    <source>
        <dbReference type="ARBA" id="ARBA00001936"/>
    </source>
</evidence>
<comment type="cofactor">
    <cofactor evidence="2">
        <name>Mg(2+)</name>
        <dbReference type="ChEBI" id="CHEBI:18420"/>
    </cofactor>
</comment>
<dbReference type="InterPro" id="IPR000086">
    <property type="entry name" value="NUDIX_hydrolase_dom"/>
</dbReference>